<dbReference type="SUPFAM" id="SSF47616">
    <property type="entry name" value="GST C-terminal domain-like"/>
    <property type="match status" value="1"/>
</dbReference>
<dbReference type="PROSITE" id="PS50405">
    <property type="entry name" value="GST_CTER"/>
    <property type="match status" value="1"/>
</dbReference>
<name>A0AAN8EDM4_9EURO</name>
<evidence type="ECO:0000259" key="2">
    <source>
        <dbReference type="PROSITE" id="PS50404"/>
    </source>
</evidence>
<keyword evidence="5" id="KW-1185">Reference proteome</keyword>
<feature type="domain" description="GST C-terminal" evidence="3">
    <location>
        <begin position="85"/>
        <end position="226"/>
    </location>
</feature>
<dbReference type="SFLD" id="SFLDS00019">
    <property type="entry name" value="Glutathione_Transferase_(cytos"/>
    <property type="match status" value="1"/>
</dbReference>
<protein>
    <recommendedName>
        <fullName evidence="6">Glutathione S-transferase</fullName>
    </recommendedName>
</protein>
<dbReference type="CDD" id="cd03188">
    <property type="entry name" value="GST_C_Beta"/>
    <property type="match status" value="1"/>
</dbReference>
<dbReference type="Pfam" id="PF02798">
    <property type="entry name" value="GST_N"/>
    <property type="match status" value="1"/>
</dbReference>
<dbReference type="PANTHER" id="PTHR44051:SF8">
    <property type="entry name" value="GLUTATHIONE S-TRANSFERASE GSTA"/>
    <property type="match status" value="1"/>
</dbReference>
<evidence type="ECO:0000313" key="5">
    <source>
        <dbReference type="Proteomes" id="UP001316803"/>
    </source>
</evidence>
<sequence length="229" mass="25079">MSSIKLWYSPGACSLAPHILLKEIGVDFEAIGVEVRQGAPEELRKVNPKMRVPVLVLDNEVITETPAIMTAISQLAPEKHLFGKTNMEVIHSYEWLNWLSGTVHVQAFGGLFRPARFSDDAGMYAAIQQKGWKTVQECFDAVEAGLHSAHAVGADLTVADPYLYVFYRWGVSGGIDMPARYPKYAALVAKLVKRSAVQAALKDEGIESHAPEVSGVPVVRQHARPLTAD</sequence>
<dbReference type="Proteomes" id="UP001316803">
    <property type="component" value="Unassembled WGS sequence"/>
</dbReference>
<dbReference type="PROSITE" id="PS50404">
    <property type="entry name" value="GST_NTER"/>
    <property type="match status" value="1"/>
</dbReference>
<gene>
    <name evidence="4" type="ORF">OHC33_005722</name>
</gene>
<dbReference type="SFLD" id="SFLDG00358">
    <property type="entry name" value="Main_(cytGST)"/>
    <property type="match status" value="1"/>
</dbReference>
<comment type="caution">
    <text evidence="4">The sequence shown here is derived from an EMBL/GenBank/DDBJ whole genome shotgun (WGS) entry which is preliminary data.</text>
</comment>
<dbReference type="InterPro" id="IPR036249">
    <property type="entry name" value="Thioredoxin-like_sf"/>
</dbReference>
<dbReference type="InterPro" id="IPR040079">
    <property type="entry name" value="Glutathione_S-Trfase"/>
</dbReference>
<reference evidence="4 5" key="1">
    <citation type="submission" date="2022-12" db="EMBL/GenBank/DDBJ databases">
        <title>Genomic features and morphological characterization of a novel Knufia sp. strain isolated from spacecraft assembly facility.</title>
        <authorList>
            <person name="Teixeira M."/>
            <person name="Chander A.M."/>
            <person name="Stajich J.E."/>
            <person name="Venkateswaran K."/>
        </authorList>
    </citation>
    <scope>NUCLEOTIDE SEQUENCE [LARGE SCALE GENOMIC DNA]</scope>
    <source>
        <strain evidence="4 5">FJI-L2-BK-P2</strain>
    </source>
</reference>
<dbReference type="AlphaFoldDB" id="A0AAN8EDM4"/>
<dbReference type="Gene3D" id="3.40.30.10">
    <property type="entry name" value="Glutaredoxin"/>
    <property type="match status" value="1"/>
</dbReference>
<evidence type="ECO:0000256" key="1">
    <source>
        <dbReference type="ARBA" id="ARBA00007409"/>
    </source>
</evidence>
<evidence type="ECO:0008006" key="6">
    <source>
        <dbReference type="Google" id="ProtNLM"/>
    </source>
</evidence>
<accession>A0AAN8EDM4</accession>
<dbReference type="PANTHER" id="PTHR44051">
    <property type="entry name" value="GLUTATHIONE S-TRANSFERASE-RELATED"/>
    <property type="match status" value="1"/>
</dbReference>
<dbReference type="InterPro" id="IPR036282">
    <property type="entry name" value="Glutathione-S-Trfase_C_sf"/>
</dbReference>
<dbReference type="SUPFAM" id="SSF52833">
    <property type="entry name" value="Thioredoxin-like"/>
    <property type="match status" value="1"/>
</dbReference>
<organism evidence="4 5">
    <name type="scientific">Knufia fluminis</name>
    <dbReference type="NCBI Taxonomy" id="191047"/>
    <lineage>
        <taxon>Eukaryota</taxon>
        <taxon>Fungi</taxon>
        <taxon>Dikarya</taxon>
        <taxon>Ascomycota</taxon>
        <taxon>Pezizomycotina</taxon>
        <taxon>Eurotiomycetes</taxon>
        <taxon>Chaetothyriomycetidae</taxon>
        <taxon>Chaetothyriales</taxon>
        <taxon>Trichomeriaceae</taxon>
        <taxon>Knufia</taxon>
    </lineage>
</organism>
<dbReference type="CDD" id="cd03057">
    <property type="entry name" value="GST_N_Beta"/>
    <property type="match status" value="1"/>
</dbReference>
<feature type="domain" description="GST N-terminal" evidence="2">
    <location>
        <begin position="1"/>
        <end position="80"/>
    </location>
</feature>
<dbReference type="InterPro" id="IPR010987">
    <property type="entry name" value="Glutathione-S-Trfase_C-like"/>
</dbReference>
<evidence type="ECO:0000313" key="4">
    <source>
        <dbReference type="EMBL" id="KAK5953154.1"/>
    </source>
</evidence>
<comment type="similarity">
    <text evidence="1">Belongs to the GST superfamily.</text>
</comment>
<dbReference type="SFLD" id="SFLDG01150">
    <property type="entry name" value="Main.1:_Beta-like"/>
    <property type="match status" value="1"/>
</dbReference>
<dbReference type="InterPro" id="IPR004045">
    <property type="entry name" value="Glutathione_S-Trfase_N"/>
</dbReference>
<evidence type="ECO:0000259" key="3">
    <source>
        <dbReference type="PROSITE" id="PS50405"/>
    </source>
</evidence>
<dbReference type="EMBL" id="JAKLMC020000012">
    <property type="protein sequence ID" value="KAK5953154.1"/>
    <property type="molecule type" value="Genomic_DNA"/>
</dbReference>
<dbReference type="Gene3D" id="1.20.1050.10">
    <property type="match status" value="1"/>
</dbReference>
<proteinExistence type="inferred from homology"/>